<dbReference type="RefSeq" id="WP_194856920.1">
    <property type="nucleotide sequence ID" value="NZ_ARXR01000058.1"/>
</dbReference>
<evidence type="ECO:0000256" key="6">
    <source>
        <dbReference type="ARBA" id="ARBA00023002"/>
    </source>
</evidence>
<dbReference type="Proteomes" id="UP000644441">
    <property type="component" value="Unassembled WGS sequence"/>
</dbReference>
<keyword evidence="4" id="KW-0004">4Fe-4S</keyword>
<evidence type="ECO:0000313" key="11">
    <source>
        <dbReference type="Proteomes" id="UP000644441"/>
    </source>
</evidence>
<dbReference type="Pfam" id="PF04879">
    <property type="entry name" value="Molybdop_Fe4S4"/>
    <property type="match status" value="1"/>
</dbReference>
<keyword evidence="5" id="KW-0479">Metal-binding</keyword>
<feature type="domain" description="4Fe-4S Mo/W bis-MGD-type" evidence="9">
    <location>
        <begin position="1"/>
        <end position="57"/>
    </location>
</feature>
<evidence type="ECO:0000313" key="10">
    <source>
        <dbReference type="EMBL" id="MBF5054623.1"/>
    </source>
</evidence>
<dbReference type="PANTHER" id="PTHR43598:SF1">
    <property type="entry name" value="FORMATE DEHYDROGENASE-O MAJOR SUBUNIT"/>
    <property type="match status" value="1"/>
</dbReference>
<keyword evidence="7" id="KW-0408">Iron</keyword>
<evidence type="ECO:0000256" key="8">
    <source>
        <dbReference type="ARBA" id="ARBA00023014"/>
    </source>
</evidence>
<evidence type="ECO:0000259" key="9">
    <source>
        <dbReference type="PROSITE" id="PS51669"/>
    </source>
</evidence>
<comment type="cofactor">
    <cofactor evidence="1">
        <name>[4Fe-4S] cluster</name>
        <dbReference type="ChEBI" id="CHEBI:49883"/>
    </cofactor>
</comment>
<dbReference type="EMBL" id="ARXR01000058">
    <property type="protein sequence ID" value="MBF5054623.1"/>
    <property type="molecule type" value="Genomic_DNA"/>
</dbReference>
<reference evidence="10 11" key="1">
    <citation type="submission" date="2012-09" db="EMBL/GenBank/DDBJ databases">
        <title>Genome Sequence of alkane-degrading Bacterium Alcanivorax venustensis ISO4.</title>
        <authorList>
            <person name="Lai Q."/>
            <person name="Shao Z."/>
        </authorList>
    </citation>
    <scope>NUCLEOTIDE SEQUENCE [LARGE SCALE GENOMIC DNA]</scope>
    <source>
        <strain evidence="10 11">ISO4</strain>
    </source>
</reference>
<comment type="caution">
    <text evidence="10">The sequence shown here is derived from an EMBL/GenBank/DDBJ whole genome shotgun (WGS) entry which is preliminary data.</text>
</comment>
<comment type="subcellular location">
    <subcellularLocation>
        <location evidence="2">Cell envelope</location>
    </subcellularLocation>
</comment>
<name>A0ABS0AKK8_9GAMM</name>
<proteinExistence type="inferred from homology"/>
<dbReference type="Gene3D" id="3.30.200.210">
    <property type="match status" value="1"/>
</dbReference>
<keyword evidence="6" id="KW-0560">Oxidoreductase</keyword>
<organism evidence="10 11">
    <name type="scientific">Alloalcanivorax venustensis ISO4</name>
    <dbReference type="NCBI Taxonomy" id="1177184"/>
    <lineage>
        <taxon>Bacteria</taxon>
        <taxon>Pseudomonadati</taxon>
        <taxon>Pseudomonadota</taxon>
        <taxon>Gammaproteobacteria</taxon>
        <taxon>Oceanospirillales</taxon>
        <taxon>Alcanivoracaceae</taxon>
        <taxon>Alloalcanivorax</taxon>
    </lineage>
</organism>
<dbReference type="InterPro" id="IPR006963">
    <property type="entry name" value="Mopterin_OxRdtase_4Fe-4S_dom"/>
</dbReference>
<evidence type="ECO:0000256" key="3">
    <source>
        <dbReference type="ARBA" id="ARBA00010312"/>
    </source>
</evidence>
<dbReference type="SMART" id="SM00926">
    <property type="entry name" value="Molybdop_Fe4S4"/>
    <property type="match status" value="1"/>
</dbReference>
<evidence type="ECO:0000256" key="4">
    <source>
        <dbReference type="ARBA" id="ARBA00022485"/>
    </source>
</evidence>
<evidence type="ECO:0000256" key="5">
    <source>
        <dbReference type="ARBA" id="ARBA00022723"/>
    </source>
</evidence>
<sequence>MRTEKTYCRICEAHCGLDVTLDGEKVVAVKPDKTHPVSKGYACIKGAAIGELHHDPDRVNHPLKKVGGEWQRISWSQAGNSRFWQ</sequence>
<keyword evidence="11" id="KW-1185">Reference proteome</keyword>
<dbReference type="PANTHER" id="PTHR43598">
    <property type="entry name" value="TUNGSTEN-CONTAINING FORMYLMETHANOFURAN DEHYDROGENASE 2 SUBUNIT B"/>
    <property type="match status" value="1"/>
</dbReference>
<comment type="similarity">
    <text evidence="3">Belongs to the prokaryotic molybdopterin-containing oxidoreductase family.</text>
</comment>
<evidence type="ECO:0000256" key="1">
    <source>
        <dbReference type="ARBA" id="ARBA00001966"/>
    </source>
</evidence>
<dbReference type="PROSITE" id="PS51669">
    <property type="entry name" value="4FE4S_MOW_BIS_MGD"/>
    <property type="match status" value="1"/>
</dbReference>
<keyword evidence="8" id="KW-0411">Iron-sulfur</keyword>
<accession>A0ABS0AKK8</accession>
<evidence type="ECO:0000256" key="2">
    <source>
        <dbReference type="ARBA" id="ARBA00004196"/>
    </source>
</evidence>
<dbReference type="SUPFAM" id="SSF53706">
    <property type="entry name" value="Formate dehydrogenase/DMSO reductase, domains 1-3"/>
    <property type="match status" value="1"/>
</dbReference>
<evidence type="ECO:0000256" key="7">
    <source>
        <dbReference type="ARBA" id="ARBA00023004"/>
    </source>
</evidence>
<gene>
    <name evidence="10" type="ORF">ISO4_03225</name>
</gene>
<protein>
    <submittedName>
        <fullName evidence="10">Molybdopterin dinucleotide-binding protein</fullName>
    </submittedName>
</protein>